<dbReference type="EMBL" id="ARYC01007563">
    <property type="protein sequence ID" value="KEJ82673.1"/>
    <property type="molecule type" value="Genomic_DNA"/>
</dbReference>
<dbReference type="AlphaFoldDB" id="A0A073HXD1"/>
<proteinExistence type="predicted"/>
<dbReference type="Proteomes" id="UP000053232">
    <property type="component" value="Unassembled WGS sequence"/>
</dbReference>
<protein>
    <recommendedName>
        <fullName evidence="3">USP domain-containing protein</fullName>
    </recommendedName>
</protein>
<keyword evidence="2" id="KW-1185">Reference proteome</keyword>
<comment type="caution">
    <text evidence="1">The sequence shown here is derived from an EMBL/GenBank/DDBJ whole genome shotgun (WGS) entry which is preliminary data.</text>
</comment>
<gene>
    <name evidence="1" type="ORF">OXYTRIMIC_332</name>
</gene>
<evidence type="ECO:0000313" key="2">
    <source>
        <dbReference type="Proteomes" id="UP000053232"/>
    </source>
</evidence>
<organism evidence="1 2">
    <name type="scientific">Oxytricha trifallax</name>
    <dbReference type="NCBI Taxonomy" id="1172189"/>
    <lineage>
        <taxon>Eukaryota</taxon>
        <taxon>Sar</taxon>
        <taxon>Alveolata</taxon>
        <taxon>Ciliophora</taxon>
        <taxon>Intramacronucleata</taxon>
        <taxon>Spirotrichea</taxon>
        <taxon>Stichotrichia</taxon>
        <taxon>Sporadotrichida</taxon>
        <taxon>Oxytrichidae</taxon>
        <taxon>Oxytrichinae</taxon>
        <taxon>Oxytricha</taxon>
    </lineage>
</organism>
<sequence length="413" mass="48182">MVQEIYNKLEQANLNLMIETGYKQLFNDDPALDQDQIDQEVDDRMDEDGNMVIDQGNIEVTQPLQYDIKHTQDQVMKDVEEEKTQQIVIQAPVIEEVKENPFLANKGHDLQNNPFIRRNNNQLRYPFARWFNNSCLHDCLMYIFYFGIYNQHQEIHNNQVDQCLQPLVNSCIELDKIDINRTYIKSSKNYPYCERQFNAIQPLRVPYGGDMIDAEELKEYFQNSSHFSLTVNRQESCGRCGYEDQEQTLQEYMINIVELSNGKVSDAVKNYYNQQRLRCPACNYPNLTIKGTLLLAPDYLVVAVRRGVNPKLKLDDKIRFKLLDNTVVKYEIKGIIYYSRYGSATTAGNHFVAKLKDGVHKDGTEMKGWWYYDGKMDHDLNVVKETDLTSALNIRADAARDIIYPNVLIYKKI</sequence>
<name>A0A073HXD1_9SPIT</name>
<dbReference type="InterPro" id="IPR038765">
    <property type="entry name" value="Papain-like_cys_pep_sf"/>
</dbReference>
<accession>A0A073HXD1</accession>
<evidence type="ECO:0000313" key="1">
    <source>
        <dbReference type="EMBL" id="KEJ82673.1"/>
    </source>
</evidence>
<dbReference type="SUPFAM" id="SSF54001">
    <property type="entry name" value="Cysteine proteinases"/>
    <property type="match status" value="1"/>
</dbReference>
<reference evidence="2" key="1">
    <citation type="journal article" date="2014" name="Cell">
        <title>The Architecture of a Scrambled Genome Reveals Massive Levels of Genomic Rearrangement during Development.</title>
        <authorList>
            <person name="Chen X."/>
            <person name="Bracht J.R."/>
            <person name="Goldman A.D."/>
            <person name="Dolzhenko E."/>
            <person name="Clay D.M."/>
            <person name="Swart E.C."/>
            <person name="Perlman D.H."/>
            <person name="Doak T.G."/>
            <person name="Stuart A."/>
            <person name="Amemiya C.T."/>
            <person name="Sebra R.P."/>
            <person name="Landweber L.F."/>
        </authorList>
    </citation>
    <scope>NUCLEOTIDE SEQUENCE [LARGE SCALE GENOMIC DNA]</scope>
    <source>
        <strain evidence="2">JRB310</strain>
    </source>
</reference>
<evidence type="ECO:0008006" key="3">
    <source>
        <dbReference type="Google" id="ProtNLM"/>
    </source>
</evidence>